<dbReference type="Proteomes" id="UP000188354">
    <property type="component" value="Chromosome LG16"/>
</dbReference>
<protein>
    <submittedName>
        <fullName evidence="1">Uncharacterized protein</fullName>
    </submittedName>
</protein>
<reference evidence="1 2" key="1">
    <citation type="journal article" date="2017" name="Plant Biotechnol. J.">
        <title>A comprehensive draft genome sequence for lupin (Lupinus angustifolius), an emerging health food: insights into plant-microbe interactions and legume evolution.</title>
        <authorList>
            <person name="Hane J.K."/>
            <person name="Ming Y."/>
            <person name="Kamphuis L.G."/>
            <person name="Nelson M.N."/>
            <person name="Garg G."/>
            <person name="Atkins C.A."/>
            <person name="Bayer P.E."/>
            <person name="Bravo A."/>
            <person name="Bringans S."/>
            <person name="Cannon S."/>
            <person name="Edwards D."/>
            <person name="Foley R."/>
            <person name="Gao L.L."/>
            <person name="Harrison M.J."/>
            <person name="Huang W."/>
            <person name="Hurgobin B."/>
            <person name="Li S."/>
            <person name="Liu C.W."/>
            <person name="McGrath A."/>
            <person name="Morahan G."/>
            <person name="Murray J."/>
            <person name="Weller J."/>
            <person name="Jian J."/>
            <person name="Singh K.B."/>
        </authorList>
    </citation>
    <scope>NUCLEOTIDE SEQUENCE [LARGE SCALE GENOMIC DNA]</scope>
    <source>
        <strain evidence="2">cv. Tanjil</strain>
        <tissue evidence="1">Whole plant</tissue>
    </source>
</reference>
<organism evidence="1 2">
    <name type="scientific">Lupinus angustifolius</name>
    <name type="common">Narrow-leaved blue lupine</name>
    <dbReference type="NCBI Taxonomy" id="3871"/>
    <lineage>
        <taxon>Eukaryota</taxon>
        <taxon>Viridiplantae</taxon>
        <taxon>Streptophyta</taxon>
        <taxon>Embryophyta</taxon>
        <taxon>Tracheophyta</taxon>
        <taxon>Spermatophyta</taxon>
        <taxon>Magnoliopsida</taxon>
        <taxon>eudicotyledons</taxon>
        <taxon>Gunneridae</taxon>
        <taxon>Pentapetalae</taxon>
        <taxon>rosids</taxon>
        <taxon>fabids</taxon>
        <taxon>Fabales</taxon>
        <taxon>Fabaceae</taxon>
        <taxon>Papilionoideae</taxon>
        <taxon>50 kb inversion clade</taxon>
        <taxon>genistoids sensu lato</taxon>
        <taxon>core genistoids</taxon>
        <taxon>Genisteae</taxon>
        <taxon>Lupinus</taxon>
    </lineage>
</organism>
<proteinExistence type="predicted"/>
<evidence type="ECO:0000313" key="1">
    <source>
        <dbReference type="EMBL" id="OIV96095.1"/>
    </source>
</evidence>
<evidence type="ECO:0000313" key="2">
    <source>
        <dbReference type="Proteomes" id="UP000188354"/>
    </source>
</evidence>
<keyword evidence="2" id="KW-1185">Reference proteome</keyword>
<dbReference type="EMBL" id="CM007376">
    <property type="protein sequence ID" value="OIV96095.1"/>
    <property type="molecule type" value="Genomic_DNA"/>
</dbReference>
<sequence>MAPNGAEAFNGEIATVGDDVKGMMENQDWAFDLGNDGGDAMLPFGDDNL</sequence>
<accession>A0A4P1QW79</accession>
<dbReference type="Gramene" id="OIV96095">
    <property type="protein sequence ID" value="OIV96095"/>
    <property type="gene ID" value="TanjilG_27199"/>
</dbReference>
<gene>
    <name evidence="1" type="ORF">TanjilG_27199</name>
</gene>
<name>A0A4P1QW79_LUPAN</name>
<dbReference type="AlphaFoldDB" id="A0A4P1QW79"/>